<dbReference type="EMBL" id="JBDXSU010000040">
    <property type="protein sequence ID" value="MFB5193108.1"/>
    <property type="molecule type" value="Genomic_DNA"/>
</dbReference>
<gene>
    <name evidence="1" type="ORF">KKP3000_003053</name>
</gene>
<organism evidence="1 2">
    <name type="scientific">Alicyclobacillus fastidiosus</name>
    <dbReference type="NCBI Taxonomy" id="392011"/>
    <lineage>
        <taxon>Bacteria</taxon>
        <taxon>Bacillati</taxon>
        <taxon>Bacillota</taxon>
        <taxon>Bacilli</taxon>
        <taxon>Bacillales</taxon>
        <taxon>Alicyclobacillaceae</taxon>
        <taxon>Alicyclobacillus</taxon>
    </lineage>
</organism>
<sequence length="81" mass="8853">MASVIDDRAKVVRKRFKLSAATTIPHAASRRKLATITLNTGSVLTKNVNNVELVATIAVRGVTGISQLMFRIFHDGMQMLT</sequence>
<evidence type="ECO:0000313" key="2">
    <source>
        <dbReference type="Proteomes" id="UP001579974"/>
    </source>
</evidence>
<dbReference type="RefSeq" id="WP_275475989.1">
    <property type="nucleotide sequence ID" value="NZ_CP162940.1"/>
</dbReference>
<keyword evidence="2" id="KW-1185">Reference proteome</keyword>
<evidence type="ECO:0000313" key="1">
    <source>
        <dbReference type="EMBL" id="MFB5193108.1"/>
    </source>
</evidence>
<protein>
    <submittedName>
        <fullName evidence="1">Uncharacterized protein</fullName>
    </submittedName>
</protein>
<accession>A0ABV5ALJ2</accession>
<proteinExistence type="predicted"/>
<reference evidence="1 2" key="1">
    <citation type="journal article" date="2024" name="Int. J. Mol. Sci.">
        <title>Exploration of Alicyclobacillus spp. Genome in Search of Antibiotic Resistance.</title>
        <authorList>
            <person name="Bucka-Kolendo J."/>
            <person name="Kiousi D.E."/>
            <person name="Dekowska A."/>
            <person name="Mikolajczuk-Szczyrba A."/>
            <person name="Karadedos D.M."/>
            <person name="Michael P."/>
            <person name="Galanis A."/>
            <person name="Sokolowska B."/>
        </authorList>
    </citation>
    <scope>NUCLEOTIDE SEQUENCE [LARGE SCALE GENOMIC DNA]</scope>
    <source>
        <strain evidence="1 2">KKP 3000</strain>
    </source>
</reference>
<comment type="caution">
    <text evidence="1">The sequence shown here is derived from an EMBL/GenBank/DDBJ whole genome shotgun (WGS) entry which is preliminary data.</text>
</comment>
<name>A0ABV5ALJ2_9BACL</name>
<dbReference type="Proteomes" id="UP001579974">
    <property type="component" value="Unassembled WGS sequence"/>
</dbReference>